<dbReference type="EMBL" id="JACOSL010000017">
    <property type="protein sequence ID" value="MBI1755986.1"/>
    <property type="molecule type" value="Genomic_DNA"/>
</dbReference>
<dbReference type="Gene3D" id="3.30.160.250">
    <property type="match status" value="1"/>
</dbReference>
<protein>
    <submittedName>
        <fullName evidence="2">Type II toxin-antitoxin system HicB family antitoxin</fullName>
    </submittedName>
</protein>
<organism evidence="2 3">
    <name type="scientific">Fimbriimonas ginsengisoli</name>
    <dbReference type="NCBI Taxonomy" id="1005039"/>
    <lineage>
        <taxon>Bacteria</taxon>
        <taxon>Bacillati</taxon>
        <taxon>Armatimonadota</taxon>
        <taxon>Fimbriimonadia</taxon>
        <taxon>Fimbriimonadales</taxon>
        <taxon>Fimbriimonadaceae</taxon>
        <taxon>Fimbriimonas</taxon>
    </lineage>
</organism>
<dbReference type="InterPro" id="IPR031807">
    <property type="entry name" value="HicB-like"/>
</dbReference>
<evidence type="ECO:0000313" key="3">
    <source>
        <dbReference type="Proteomes" id="UP000727962"/>
    </source>
</evidence>
<name>A0A931PVV6_FIMGI</name>
<accession>A0A931PVV6</accession>
<reference evidence="2" key="1">
    <citation type="submission" date="2020-07" db="EMBL/GenBank/DDBJ databases">
        <title>Huge and variable diversity of episymbiotic CPR bacteria and DPANN archaea in groundwater ecosystems.</title>
        <authorList>
            <person name="He C.Y."/>
            <person name="Keren R."/>
            <person name="Whittaker M."/>
            <person name="Farag I.F."/>
            <person name="Doudna J."/>
            <person name="Cate J.H.D."/>
            <person name="Banfield J.F."/>
        </authorList>
    </citation>
    <scope>NUCLEOTIDE SEQUENCE</scope>
    <source>
        <strain evidence="2">NC_groundwater_17_Pr7_B-0.1um_64_12</strain>
    </source>
</reference>
<dbReference type="AlphaFoldDB" id="A0A931PVV6"/>
<gene>
    <name evidence="2" type="ORF">HYR64_02640</name>
</gene>
<feature type="domain" description="HicB-like antitoxin of toxin-antitoxin system" evidence="1">
    <location>
        <begin position="3"/>
        <end position="62"/>
    </location>
</feature>
<dbReference type="InterPro" id="IPR035069">
    <property type="entry name" value="TTHA1013/TTHA0281-like"/>
</dbReference>
<sequence>MKYLVVFEQGEQGQWGAYVPDLPGCTAVGTTKTEARELIAESVRMWVETARAKGWPVPAPNSSAIKIAV</sequence>
<dbReference type="PANTHER" id="PTHR34504">
    <property type="entry name" value="ANTITOXIN HICB"/>
    <property type="match status" value="1"/>
</dbReference>
<dbReference type="InterPro" id="IPR051404">
    <property type="entry name" value="TA_system_antitoxin"/>
</dbReference>
<proteinExistence type="predicted"/>
<evidence type="ECO:0000313" key="2">
    <source>
        <dbReference type="EMBL" id="MBI1755986.1"/>
    </source>
</evidence>
<dbReference type="Proteomes" id="UP000727962">
    <property type="component" value="Unassembled WGS sequence"/>
</dbReference>
<dbReference type="Pfam" id="PF15919">
    <property type="entry name" value="HicB_lk_antitox"/>
    <property type="match status" value="1"/>
</dbReference>
<evidence type="ECO:0000259" key="1">
    <source>
        <dbReference type="Pfam" id="PF15919"/>
    </source>
</evidence>
<dbReference type="PANTHER" id="PTHR34504:SF2">
    <property type="entry name" value="UPF0150 PROTEIN SSL0259"/>
    <property type="match status" value="1"/>
</dbReference>
<comment type="caution">
    <text evidence="2">The sequence shown here is derived from an EMBL/GenBank/DDBJ whole genome shotgun (WGS) entry which is preliminary data.</text>
</comment>
<dbReference type="SUPFAM" id="SSF143100">
    <property type="entry name" value="TTHA1013/TTHA0281-like"/>
    <property type="match status" value="1"/>
</dbReference>